<evidence type="ECO:0000259" key="7">
    <source>
        <dbReference type="PROSITE" id="PS50111"/>
    </source>
</evidence>
<evidence type="ECO:0000256" key="2">
    <source>
        <dbReference type="ARBA" id="ARBA00022989"/>
    </source>
</evidence>
<organism evidence="9 10">
    <name type="scientific">Planosporangium thailandense</name>
    <dbReference type="NCBI Taxonomy" id="765197"/>
    <lineage>
        <taxon>Bacteria</taxon>
        <taxon>Bacillati</taxon>
        <taxon>Actinomycetota</taxon>
        <taxon>Actinomycetes</taxon>
        <taxon>Micromonosporales</taxon>
        <taxon>Micromonosporaceae</taxon>
        <taxon>Planosporangium</taxon>
    </lineage>
</organism>
<dbReference type="InterPro" id="IPR003660">
    <property type="entry name" value="HAMP_dom"/>
</dbReference>
<feature type="transmembrane region" description="Helical" evidence="6">
    <location>
        <begin position="15"/>
        <end position="37"/>
    </location>
</feature>
<keyword evidence="10" id="KW-1185">Reference proteome</keyword>
<evidence type="ECO:0000256" key="5">
    <source>
        <dbReference type="PROSITE-ProRule" id="PRU00284"/>
    </source>
</evidence>
<accession>A0ABX0XXI4</accession>
<dbReference type="SMART" id="SM00304">
    <property type="entry name" value="HAMP"/>
    <property type="match status" value="1"/>
</dbReference>
<dbReference type="Pfam" id="PF00015">
    <property type="entry name" value="MCPsignal"/>
    <property type="match status" value="1"/>
</dbReference>
<gene>
    <name evidence="9" type="ORF">HC031_13675</name>
</gene>
<dbReference type="RefSeq" id="WP_167925669.1">
    <property type="nucleotide sequence ID" value="NZ_JAATVY010000008.1"/>
</dbReference>
<evidence type="ECO:0000313" key="10">
    <source>
        <dbReference type="Proteomes" id="UP000722989"/>
    </source>
</evidence>
<evidence type="ECO:0000259" key="8">
    <source>
        <dbReference type="PROSITE" id="PS50885"/>
    </source>
</evidence>
<reference evidence="9 10" key="1">
    <citation type="submission" date="2020-03" db="EMBL/GenBank/DDBJ databases">
        <title>WGS of the type strain of Planosporangium spp.</title>
        <authorList>
            <person name="Thawai C."/>
        </authorList>
    </citation>
    <scope>NUCLEOTIDE SEQUENCE [LARGE SCALE GENOMIC DNA]</scope>
    <source>
        <strain evidence="9 10">TBRC 5610</strain>
    </source>
</reference>
<evidence type="ECO:0000313" key="9">
    <source>
        <dbReference type="EMBL" id="NJC70756.1"/>
    </source>
</evidence>
<dbReference type="PROSITE" id="PS50111">
    <property type="entry name" value="CHEMOTAXIS_TRANSDUC_2"/>
    <property type="match status" value="1"/>
</dbReference>
<dbReference type="EMBL" id="JAATVY010000008">
    <property type="protein sequence ID" value="NJC70756.1"/>
    <property type="molecule type" value="Genomic_DNA"/>
</dbReference>
<comment type="caution">
    <text evidence="9">The sequence shown here is derived from an EMBL/GenBank/DDBJ whole genome shotgun (WGS) entry which is preliminary data.</text>
</comment>
<keyword evidence="1 6" id="KW-0812">Transmembrane</keyword>
<dbReference type="SMART" id="SM00283">
    <property type="entry name" value="MA"/>
    <property type="match status" value="1"/>
</dbReference>
<keyword evidence="3 5" id="KW-0807">Transducer</keyword>
<dbReference type="Proteomes" id="UP000722989">
    <property type="component" value="Unassembled WGS sequence"/>
</dbReference>
<sequence>MNIWRRFPSVTAQNLTLAVVLGGTVAAAVGVAAVVALPHSVTANQRGAFIRDIALTGLVSVALITLIVWSAASNMARPMRDLLAFVRAVAGGDLRGRVDIAGRDELAQIADAVNQMNATLADQIAGMNALAEALGRSSGELAQLSSDLDGDAQRVVGSSAAMNATSGHAHEEVQSVSAAVEELSASVSEIALSASTAAQVSSDGVDVAAQTNSTVARLGESSGAIAEVIRAITAIAEQTNLLALNATIEAARAGEAGKGFAVVAGEVKELAAQTATATEDIGRRITAIQQDSQDAVAAIERISGIIVKVNELQTTIATAVEEQSATTSEIGRGVIDVAGGFDNLSTGIAQISESAERATHGAARTRELAADLRETAGKLHTAAAAFQLPV</sequence>
<dbReference type="PRINTS" id="PR00260">
    <property type="entry name" value="CHEMTRNSDUCR"/>
</dbReference>
<comment type="similarity">
    <text evidence="4">Belongs to the methyl-accepting chemotaxis (MCP) protein family.</text>
</comment>
<dbReference type="Gene3D" id="1.10.287.950">
    <property type="entry name" value="Methyl-accepting chemotaxis protein"/>
    <property type="match status" value="1"/>
</dbReference>
<name>A0ABX0XXI4_9ACTN</name>
<evidence type="ECO:0000256" key="4">
    <source>
        <dbReference type="ARBA" id="ARBA00029447"/>
    </source>
</evidence>
<evidence type="ECO:0000256" key="6">
    <source>
        <dbReference type="SAM" id="Phobius"/>
    </source>
</evidence>
<proteinExistence type="inferred from homology"/>
<dbReference type="SUPFAM" id="SSF58104">
    <property type="entry name" value="Methyl-accepting chemotaxis protein (MCP) signaling domain"/>
    <property type="match status" value="1"/>
</dbReference>
<keyword evidence="6" id="KW-0472">Membrane</keyword>
<dbReference type="PROSITE" id="PS50885">
    <property type="entry name" value="HAMP"/>
    <property type="match status" value="1"/>
</dbReference>
<feature type="domain" description="HAMP" evidence="8">
    <location>
        <begin position="73"/>
        <end position="125"/>
    </location>
</feature>
<dbReference type="Pfam" id="PF00672">
    <property type="entry name" value="HAMP"/>
    <property type="match status" value="1"/>
</dbReference>
<dbReference type="InterPro" id="IPR004089">
    <property type="entry name" value="MCPsignal_dom"/>
</dbReference>
<evidence type="ECO:0000256" key="3">
    <source>
        <dbReference type="ARBA" id="ARBA00023224"/>
    </source>
</evidence>
<feature type="domain" description="Methyl-accepting transducer" evidence="7">
    <location>
        <begin position="137"/>
        <end position="366"/>
    </location>
</feature>
<dbReference type="PANTHER" id="PTHR32089">
    <property type="entry name" value="METHYL-ACCEPTING CHEMOTAXIS PROTEIN MCPB"/>
    <property type="match status" value="1"/>
</dbReference>
<dbReference type="PANTHER" id="PTHR32089:SF112">
    <property type="entry name" value="LYSOZYME-LIKE PROTEIN-RELATED"/>
    <property type="match status" value="1"/>
</dbReference>
<keyword evidence="2 6" id="KW-1133">Transmembrane helix</keyword>
<evidence type="ECO:0000256" key="1">
    <source>
        <dbReference type="ARBA" id="ARBA00022692"/>
    </source>
</evidence>
<feature type="transmembrane region" description="Helical" evidence="6">
    <location>
        <begin position="49"/>
        <end position="72"/>
    </location>
</feature>
<dbReference type="CDD" id="cd06225">
    <property type="entry name" value="HAMP"/>
    <property type="match status" value="1"/>
</dbReference>
<dbReference type="InterPro" id="IPR004090">
    <property type="entry name" value="Chemotax_Me-accpt_rcpt"/>
</dbReference>
<protein>
    <submittedName>
        <fullName evidence="9">Methyl-accepting chemotaxis protein</fullName>
    </submittedName>
</protein>